<evidence type="ECO:0008006" key="6">
    <source>
        <dbReference type="Google" id="ProtNLM"/>
    </source>
</evidence>
<proteinExistence type="predicted"/>
<sequence>MLRSSVVILLLFLSVGLVNAAQAPTCGVLERSPLGGASVQPCHHPSYGFVSSPRDEIQLAFYETNSWMGSRGSRDQPADRRTDERDQQSTKRYGETSAVSGDSSRGSDRDTRFDDFDVSEARGRSDEDDNRSRTSSSSPSTLTRSYETSGHGGGNRIVDFVYGDHDGPRFDRESARRWLEELRNRRIGDGSGFFIPIGTDPGTAPEPGEELVPSPVPLPPAFLMLLAPLFAFGFLRRRQQA</sequence>
<feature type="transmembrane region" description="Helical" evidence="2">
    <location>
        <begin position="216"/>
        <end position="235"/>
    </location>
</feature>
<evidence type="ECO:0000313" key="5">
    <source>
        <dbReference type="Proteomes" id="UP000198796"/>
    </source>
</evidence>
<protein>
    <recommendedName>
        <fullName evidence="6">VPLPA-CTERM protein sorting domain-containing protein</fullName>
    </recommendedName>
</protein>
<feature type="compositionally biased region" description="Basic and acidic residues" evidence="1">
    <location>
        <begin position="72"/>
        <end position="94"/>
    </location>
</feature>
<evidence type="ECO:0000256" key="1">
    <source>
        <dbReference type="SAM" id="MobiDB-lite"/>
    </source>
</evidence>
<accession>A0A1I0VNQ3</accession>
<dbReference type="EMBL" id="FOJU01000001">
    <property type="protein sequence ID" value="SFA77921.1"/>
    <property type="molecule type" value="Genomic_DNA"/>
</dbReference>
<feature type="chain" id="PRO_5011458161" description="VPLPA-CTERM protein sorting domain-containing protein" evidence="3">
    <location>
        <begin position="21"/>
        <end position="241"/>
    </location>
</feature>
<keyword evidence="2" id="KW-1133">Transmembrane helix</keyword>
<reference evidence="4 5" key="1">
    <citation type="submission" date="2016-10" db="EMBL/GenBank/DDBJ databases">
        <authorList>
            <person name="de Groot N.N."/>
        </authorList>
    </citation>
    <scope>NUCLEOTIDE SEQUENCE [LARGE SCALE GENOMIC DNA]</scope>
    <source>
        <strain evidence="4 5">DSM 29316</strain>
    </source>
</reference>
<feature type="signal peptide" evidence="3">
    <location>
        <begin position="1"/>
        <end position="20"/>
    </location>
</feature>
<dbReference type="Proteomes" id="UP000198796">
    <property type="component" value="Unassembled WGS sequence"/>
</dbReference>
<name>A0A1I0VNQ3_9RHOB</name>
<dbReference type="STRING" id="871651.SAMN05421688_0815"/>
<feature type="compositionally biased region" description="Low complexity" evidence="1">
    <location>
        <begin position="133"/>
        <end position="145"/>
    </location>
</feature>
<gene>
    <name evidence="4" type="ORF">SAMN05421688_0815</name>
</gene>
<evidence type="ECO:0000313" key="4">
    <source>
        <dbReference type="EMBL" id="SFA77921.1"/>
    </source>
</evidence>
<feature type="compositionally biased region" description="Basic and acidic residues" evidence="1">
    <location>
        <begin position="105"/>
        <end position="125"/>
    </location>
</feature>
<keyword evidence="2" id="KW-0812">Transmembrane</keyword>
<dbReference type="AlphaFoldDB" id="A0A1I0VNQ3"/>
<evidence type="ECO:0000256" key="2">
    <source>
        <dbReference type="SAM" id="Phobius"/>
    </source>
</evidence>
<evidence type="ECO:0000256" key="3">
    <source>
        <dbReference type="SAM" id="SignalP"/>
    </source>
</evidence>
<keyword evidence="5" id="KW-1185">Reference proteome</keyword>
<feature type="region of interest" description="Disordered" evidence="1">
    <location>
        <begin position="68"/>
        <end position="156"/>
    </location>
</feature>
<organism evidence="4 5">
    <name type="scientific">Poseidonocella pacifica</name>
    <dbReference type="NCBI Taxonomy" id="871651"/>
    <lineage>
        <taxon>Bacteria</taxon>
        <taxon>Pseudomonadati</taxon>
        <taxon>Pseudomonadota</taxon>
        <taxon>Alphaproteobacteria</taxon>
        <taxon>Rhodobacterales</taxon>
        <taxon>Roseobacteraceae</taxon>
        <taxon>Poseidonocella</taxon>
    </lineage>
</organism>
<keyword evidence="3" id="KW-0732">Signal</keyword>
<keyword evidence="2" id="KW-0472">Membrane</keyword>
<dbReference type="RefSeq" id="WP_092060796.1">
    <property type="nucleotide sequence ID" value="NZ_FOJU01000001.1"/>
</dbReference>